<evidence type="ECO:0000259" key="8">
    <source>
        <dbReference type="PROSITE" id="PS50928"/>
    </source>
</evidence>
<dbReference type="SUPFAM" id="SSF53850">
    <property type="entry name" value="Periplasmic binding protein-like II"/>
    <property type="match status" value="1"/>
</dbReference>
<keyword evidence="5 7" id="KW-1133">Transmembrane helix</keyword>
<protein>
    <submittedName>
        <fullName evidence="9">N-Acetyl-D-glucosamine ABC transport system, permease protein 1</fullName>
    </submittedName>
</protein>
<dbReference type="AlphaFoldDB" id="A0A068NUQ6"/>
<evidence type="ECO:0000256" key="6">
    <source>
        <dbReference type="ARBA" id="ARBA00023136"/>
    </source>
</evidence>
<dbReference type="Gene3D" id="3.40.190.10">
    <property type="entry name" value="Periplasmic binding protein-like II"/>
    <property type="match status" value="1"/>
</dbReference>
<comment type="similarity">
    <text evidence="7">Belongs to the binding-protein-dependent transport system permease family.</text>
</comment>
<evidence type="ECO:0000256" key="7">
    <source>
        <dbReference type="RuleBase" id="RU363032"/>
    </source>
</evidence>
<dbReference type="InterPro" id="IPR000515">
    <property type="entry name" value="MetI-like"/>
</dbReference>
<dbReference type="RefSeq" id="WP_025228903.1">
    <property type="nucleotide sequence ID" value="NZ_CP007139.1"/>
</dbReference>
<dbReference type="SUPFAM" id="SSF161098">
    <property type="entry name" value="MetI-like"/>
    <property type="match status" value="1"/>
</dbReference>
<feature type="transmembrane region" description="Helical" evidence="7">
    <location>
        <begin position="565"/>
        <end position="585"/>
    </location>
</feature>
<accession>A0A068NUQ6</accession>
<dbReference type="PANTHER" id="PTHR30193">
    <property type="entry name" value="ABC TRANSPORTER PERMEASE PROTEIN"/>
    <property type="match status" value="1"/>
</dbReference>
<keyword evidence="10" id="KW-1185">Reference proteome</keyword>
<dbReference type="HOGENOM" id="CLU_342805_0_0_0"/>
<dbReference type="InterPro" id="IPR035906">
    <property type="entry name" value="MetI-like_sf"/>
</dbReference>
<feature type="transmembrane region" description="Helical" evidence="7">
    <location>
        <begin position="686"/>
        <end position="706"/>
    </location>
</feature>
<dbReference type="KEGG" id="fgi:OP10G_3808"/>
<organism evidence="9 10">
    <name type="scientific">Fimbriimonas ginsengisoli Gsoil 348</name>
    <dbReference type="NCBI Taxonomy" id="661478"/>
    <lineage>
        <taxon>Bacteria</taxon>
        <taxon>Bacillati</taxon>
        <taxon>Armatimonadota</taxon>
        <taxon>Fimbriimonadia</taxon>
        <taxon>Fimbriimonadales</taxon>
        <taxon>Fimbriimonadaceae</taxon>
        <taxon>Fimbriimonas</taxon>
    </lineage>
</organism>
<evidence type="ECO:0000256" key="1">
    <source>
        <dbReference type="ARBA" id="ARBA00004651"/>
    </source>
</evidence>
<keyword evidence="3" id="KW-1003">Cell membrane</keyword>
<dbReference type="eggNOG" id="COG1175">
    <property type="taxonomic scope" value="Bacteria"/>
</dbReference>
<keyword evidence="2 7" id="KW-0813">Transport</keyword>
<name>A0A068NUQ6_FIMGI</name>
<comment type="subcellular location">
    <subcellularLocation>
        <location evidence="1 7">Cell membrane</location>
        <topology evidence="1 7">Multi-pass membrane protein</topology>
    </subcellularLocation>
</comment>
<feature type="transmembrane region" description="Helical" evidence="7">
    <location>
        <begin position="471"/>
        <end position="496"/>
    </location>
</feature>
<evidence type="ECO:0000313" key="9">
    <source>
        <dbReference type="EMBL" id="AIE87176.1"/>
    </source>
</evidence>
<sequence length="773" mass="86558">MTIRYACATTGDNLKELRKQVAEFEAIHPNIRIKVEPIVDTYENKLLASYAANDAPDVANMNPNRFRMFAGRGALVPLSTFSDLNGPDVDLAGRYPNYIKAFTYENKLYAIPRDVACSAYIYYNKRLFREAKIPYPDGTWTWDTNTRPELREHDFVWVMSELTKRRPGEARPFQYGFAPSWPQLWMETLLLSSNVRMWDNDDHPTKLFLDRPMNVEVFQFAADCINHNHWIPSNNDVSMGAGSSMQDEFRKGKIAMIESGAWEIKDMREKMREDWDIAPFPRFARGTTASLPGEGNGLAIFSTCQHKSEAWEWIKFFCGPKSLAAMARAGESQPSLRKLSQTPGVWLPAPDATGAARLPEHLGITDEAVLRVRHVQTPDWFSGIANDLGGNYYSVLAGEHTAKEALTNLQRDEPGKLALALRRVDAPPYPFAPAVVVGVLLVLALVAWIYLPERRKKRTRSERAEGRSAYLFLIPWLVGLAFTIGPMIYSLLLSFADSDIIQTPRWRGIGNYADALNPAIDDTLYVSLKQTFIYAVLSMPLGVASAFLLALLLNQKVKGVPLFRALYYMPSLASAVAMSLIWMRLFDKDHGAINYLLYGADGKSGFLHLGPLISNFLGTPGDPINWIGSAKTVIPAFIIMGMWGAGGGTIMFLAGLQGIEPSYYEAATLDGASNWRRFRNVTVPMMTPYLFFSTITGVIGALQVFGQSFVMTGGGPDRATLFYVVWLYQKAFGELRMGYASALAWILFVIILLITVLQFGIARKWVYYEGDLK</sequence>
<dbReference type="Proteomes" id="UP000027982">
    <property type="component" value="Chromosome"/>
</dbReference>
<proteinExistence type="inferred from homology"/>
<dbReference type="STRING" id="661478.OP10G_3808"/>
<keyword evidence="6 7" id="KW-0472">Membrane</keyword>
<evidence type="ECO:0000256" key="5">
    <source>
        <dbReference type="ARBA" id="ARBA00022989"/>
    </source>
</evidence>
<dbReference type="eggNOG" id="COG1653">
    <property type="taxonomic scope" value="Bacteria"/>
</dbReference>
<feature type="transmembrane region" description="Helical" evidence="7">
    <location>
        <begin position="742"/>
        <end position="762"/>
    </location>
</feature>
<dbReference type="Pfam" id="PF00528">
    <property type="entry name" value="BPD_transp_1"/>
    <property type="match status" value="1"/>
</dbReference>
<dbReference type="OrthoDB" id="9761387at2"/>
<feature type="transmembrane region" description="Helical" evidence="7">
    <location>
        <begin position="532"/>
        <end position="553"/>
    </location>
</feature>
<dbReference type="Pfam" id="PF13416">
    <property type="entry name" value="SBP_bac_8"/>
    <property type="match status" value="1"/>
</dbReference>
<evidence type="ECO:0000256" key="2">
    <source>
        <dbReference type="ARBA" id="ARBA00022448"/>
    </source>
</evidence>
<reference evidence="9 10" key="1">
    <citation type="journal article" date="2014" name="PLoS ONE">
        <title>The first complete genome sequence of the class fimbriimonadia in the phylum armatimonadetes.</title>
        <authorList>
            <person name="Hu Z.Y."/>
            <person name="Wang Y.Z."/>
            <person name="Im W.T."/>
            <person name="Wang S.Y."/>
            <person name="Zhao G.P."/>
            <person name="Zheng H.J."/>
            <person name="Quan Z.X."/>
        </authorList>
    </citation>
    <scope>NUCLEOTIDE SEQUENCE [LARGE SCALE GENOMIC DNA]</scope>
    <source>
        <strain evidence="9">Gsoil 348</strain>
    </source>
</reference>
<evidence type="ECO:0000256" key="4">
    <source>
        <dbReference type="ARBA" id="ARBA00022692"/>
    </source>
</evidence>
<evidence type="ECO:0000313" key="10">
    <source>
        <dbReference type="Proteomes" id="UP000027982"/>
    </source>
</evidence>
<feature type="transmembrane region" description="Helical" evidence="7">
    <location>
        <begin position="431"/>
        <end position="451"/>
    </location>
</feature>
<feature type="domain" description="ABC transmembrane type-1" evidence="8">
    <location>
        <begin position="528"/>
        <end position="758"/>
    </location>
</feature>
<dbReference type="GO" id="GO:0055085">
    <property type="term" value="P:transmembrane transport"/>
    <property type="evidence" value="ECO:0007669"/>
    <property type="project" value="InterPro"/>
</dbReference>
<feature type="transmembrane region" description="Helical" evidence="7">
    <location>
        <begin position="633"/>
        <end position="654"/>
    </location>
</feature>
<dbReference type="InterPro" id="IPR051393">
    <property type="entry name" value="ABC_transporter_permease"/>
</dbReference>
<keyword evidence="4 7" id="KW-0812">Transmembrane</keyword>
<dbReference type="GO" id="GO:0005886">
    <property type="term" value="C:plasma membrane"/>
    <property type="evidence" value="ECO:0007669"/>
    <property type="project" value="UniProtKB-SubCell"/>
</dbReference>
<dbReference type="CDD" id="cd13585">
    <property type="entry name" value="PBP2_TMBP_like"/>
    <property type="match status" value="1"/>
</dbReference>
<gene>
    <name evidence="9" type="ORF">OP10G_3808</name>
</gene>
<dbReference type="EMBL" id="CP007139">
    <property type="protein sequence ID" value="AIE87176.1"/>
    <property type="molecule type" value="Genomic_DNA"/>
</dbReference>
<dbReference type="Gene3D" id="1.10.3720.10">
    <property type="entry name" value="MetI-like"/>
    <property type="match status" value="1"/>
</dbReference>
<evidence type="ECO:0000256" key="3">
    <source>
        <dbReference type="ARBA" id="ARBA00022475"/>
    </source>
</evidence>
<dbReference type="PANTHER" id="PTHR30193:SF1">
    <property type="entry name" value="ABC TRANSPORTER PERMEASE PROTEIN YESP-RELATED"/>
    <property type="match status" value="1"/>
</dbReference>
<dbReference type="InterPro" id="IPR006059">
    <property type="entry name" value="SBP"/>
</dbReference>
<dbReference type="CDD" id="cd06261">
    <property type="entry name" value="TM_PBP2"/>
    <property type="match status" value="1"/>
</dbReference>
<dbReference type="PROSITE" id="PS50928">
    <property type="entry name" value="ABC_TM1"/>
    <property type="match status" value="1"/>
</dbReference>